<dbReference type="PROSITE" id="PS51379">
    <property type="entry name" value="4FE4S_FER_2"/>
    <property type="match status" value="2"/>
</dbReference>
<organism evidence="2 3">
    <name type="scientific">Salinispira pacifica</name>
    <dbReference type="NCBI Taxonomy" id="1307761"/>
    <lineage>
        <taxon>Bacteria</taxon>
        <taxon>Pseudomonadati</taxon>
        <taxon>Spirochaetota</taxon>
        <taxon>Spirochaetia</taxon>
        <taxon>Spirochaetales</taxon>
        <taxon>Spirochaetaceae</taxon>
        <taxon>Salinispira</taxon>
    </lineage>
</organism>
<dbReference type="Proteomes" id="UP000018680">
    <property type="component" value="Chromosome"/>
</dbReference>
<proteinExistence type="predicted"/>
<evidence type="ECO:0000259" key="1">
    <source>
        <dbReference type="PROSITE" id="PS51379"/>
    </source>
</evidence>
<dbReference type="OrthoDB" id="9805142at2"/>
<dbReference type="STRING" id="1307761.L21SP2_0514"/>
<dbReference type="eggNOG" id="COG1145">
    <property type="taxonomic scope" value="Bacteria"/>
</dbReference>
<name>V5WFJ2_9SPIO</name>
<dbReference type="InterPro" id="IPR017896">
    <property type="entry name" value="4Fe4S_Fe-S-bd"/>
</dbReference>
<feature type="domain" description="4Fe-4S ferredoxin-type" evidence="1">
    <location>
        <begin position="34"/>
        <end position="63"/>
    </location>
</feature>
<sequence length="300" mass="31845">MIRDIIEIDEDLCNGCGECVPGCHEGALQIVDGKARLISELMCDGLGACVGHCPTGAMTVVKKDAPAYDEVRVMKENIIPAGMNTIRAHLSHLRDHGELDFLAQAMGVLAEAGINLEIEQEMGPKMGAVGKSGVEVQHDMTPAGGGCPGSAARTLRQNAATFQSTPDSGNVPASSQLAQWPVQLHLLNPSAPYLRNADLLLAADCSAYAVGDFHQRFLKGKALAIACPKLDQGMESYLEKLTAMIDSAGINTITVLMMEVPCCGGLLQIAQAAVSRARRKVPVKKMVVSIEGELLGQEWV</sequence>
<protein>
    <submittedName>
        <fullName evidence="2">Putative ferredoxin</fullName>
    </submittedName>
</protein>
<dbReference type="KEGG" id="slr:L21SP2_0514"/>
<dbReference type="Pfam" id="PF13237">
    <property type="entry name" value="Fer4_10"/>
    <property type="match status" value="1"/>
</dbReference>
<keyword evidence="3" id="KW-1185">Reference proteome</keyword>
<accession>V5WFJ2</accession>
<dbReference type="RefSeq" id="WP_024266878.1">
    <property type="nucleotide sequence ID" value="NC_023035.1"/>
</dbReference>
<dbReference type="PATRIC" id="fig|1307761.3.peg.515"/>
<dbReference type="EMBL" id="CP006939">
    <property type="protein sequence ID" value="AHC13946.1"/>
    <property type="molecule type" value="Genomic_DNA"/>
</dbReference>
<gene>
    <name evidence="2" type="ORF">L21SP2_0514</name>
</gene>
<dbReference type="PANTHER" id="PTHR42895:SF1">
    <property type="entry name" value="IRON-SULFUR CLUSTER PROTEIN"/>
    <property type="match status" value="1"/>
</dbReference>
<dbReference type="InterPro" id="IPR052911">
    <property type="entry name" value="Corrinoid_activation_enz"/>
</dbReference>
<dbReference type="SUPFAM" id="SSF54862">
    <property type="entry name" value="4Fe-4S ferredoxins"/>
    <property type="match status" value="1"/>
</dbReference>
<dbReference type="HOGENOM" id="CLU_074768_0_0_12"/>
<dbReference type="AlphaFoldDB" id="V5WFJ2"/>
<evidence type="ECO:0000313" key="3">
    <source>
        <dbReference type="Proteomes" id="UP000018680"/>
    </source>
</evidence>
<reference evidence="2 3" key="1">
    <citation type="journal article" date="2015" name="Stand. Genomic Sci.">
        <title>Complete genome sequence and description of Salinispira pacifica gen. nov., sp. nov., a novel spirochaete isolated form a hypersaline microbial mat.</title>
        <authorList>
            <person name="Ben Hania W."/>
            <person name="Joseph M."/>
            <person name="Schumann P."/>
            <person name="Bunk B."/>
            <person name="Fiebig A."/>
            <person name="Sproer C."/>
            <person name="Klenk H.P."/>
            <person name="Fardeau M.L."/>
            <person name="Spring S."/>
        </authorList>
    </citation>
    <scope>NUCLEOTIDE SEQUENCE [LARGE SCALE GENOMIC DNA]</scope>
    <source>
        <strain evidence="2 3">L21-RPul-D2</strain>
    </source>
</reference>
<dbReference type="PANTHER" id="PTHR42895">
    <property type="entry name" value="IRON-SULFUR CLUSTER-BINDING PROTEIN-RELATED"/>
    <property type="match status" value="1"/>
</dbReference>
<feature type="domain" description="4Fe-4S ferredoxin-type" evidence="1">
    <location>
        <begin position="4"/>
        <end position="33"/>
    </location>
</feature>
<evidence type="ECO:0000313" key="2">
    <source>
        <dbReference type="EMBL" id="AHC13946.1"/>
    </source>
</evidence>
<dbReference type="Gene3D" id="3.30.70.20">
    <property type="match status" value="1"/>
</dbReference>